<keyword evidence="4 10" id="KW-0812">Transmembrane</keyword>
<accession>A0ABR1LPW9</accession>
<feature type="compositionally biased region" description="Basic residues" evidence="11">
    <location>
        <begin position="362"/>
        <end position="376"/>
    </location>
</feature>
<evidence type="ECO:0000256" key="1">
    <source>
        <dbReference type="ARBA" id="ARBA00004370"/>
    </source>
</evidence>
<dbReference type="Pfam" id="PF26545">
    <property type="entry name" value="Mdm34_N"/>
    <property type="match status" value="1"/>
</dbReference>
<comment type="function">
    <text evidence="10">Component of the ERMES/MDM complex, which serves as a molecular tether to connect the endoplasmic reticulum (ER) and mitochondria. Components of this complex are involved in the control of mitochondrial shape and protein biogenesis, and function in nonvesicular lipid trafficking between the ER and mitochondria. is required for the interaction of the ER-resident membrane protein MMM1 and the outer mitochondrial membrane-resident beta-barrel protein MDM10.</text>
</comment>
<evidence type="ECO:0000256" key="2">
    <source>
        <dbReference type="ARBA" id="ARBA00022448"/>
    </source>
</evidence>
<evidence type="ECO:0000256" key="4">
    <source>
        <dbReference type="ARBA" id="ARBA00022692"/>
    </source>
</evidence>
<organism evidence="13 14">
    <name type="scientific">Phyllosticta citribraziliensis</name>
    <dbReference type="NCBI Taxonomy" id="989973"/>
    <lineage>
        <taxon>Eukaryota</taxon>
        <taxon>Fungi</taxon>
        <taxon>Dikarya</taxon>
        <taxon>Ascomycota</taxon>
        <taxon>Pezizomycotina</taxon>
        <taxon>Dothideomycetes</taxon>
        <taxon>Dothideomycetes incertae sedis</taxon>
        <taxon>Botryosphaeriales</taxon>
        <taxon>Phyllostictaceae</taxon>
        <taxon>Phyllosticta</taxon>
    </lineage>
</organism>
<feature type="compositionally biased region" description="Polar residues" evidence="11">
    <location>
        <begin position="319"/>
        <end position="353"/>
    </location>
</feature>
<keyword evidence="8 10" id="KW-0496">Mitochondrion</keyword>
<feature type="region of interest" description="Disordered" evidence="11">
    <location>
        <begin position="533"/>
        <end position="570"/>
    </location>
</feature>
<sequence length="570" mass="62330">MAFNFNWSPLIADTSRAREMLTAALNKSPKPPIIVDDIIVTELNLGAVPPELEILEIGDLAEDRFRGIFKMTYSGDAFLTLKTRVQANPLNTYLSTKPSFASPQPLAAADGLTIPLQITLSDIRLSGFVILVFSRHKGLTLVFRNDPLESLKVSSTFDSIPFVRDYLQKEIEKQLRVLFMEDLPAILHRLSLRLWSPEYQEMDEKVINTKSNSGTSTPAPVDPFASPPQYPIDAYGNPLDDSQISNLSLDPEAEIHASFSQKNLLRLAALNDSNRTLSLFTPSIRDAVFRAWAGSAERAEPSTPHISPLTQSSLSRVHFAGNTTPSAGSVSEGTDDGSISSRPTYSSSNSAYNSLGLGAGRSRAHAQRKRKRRIVNLRKDKTVADDASTTASEAPESSLEPSVSSSVIHEEREEDLVTPPQSPPRESGTQTRRNSIEKAPISASSKLQEVQATPETEQSASRPSLQHASTSSVPVRPHIRDVKKPFAHSYTSPSSSSGRLQGSALPYGDVPASGSILEQAWMMKMATEIARKVRDEKEREARATGSSDAGSFWERRMEDELDAPPAYTAA</sequence>
<feature type="region of interest" description="Disordered" evidence="11">
    <location>
        <begin position="319"/>
        <end position="478"/>
    </location>
</feature>
<dbReference type="InterPro" id="IPR031468">
    <property type="entry name" value="SMP_LBD"/>
</dbReference>
<keyword evidence="2" id="KW-0813">Transport</keyword>
<dbReference type="RefSeq" id="XP_066655383.1">
    <property type="nucleotide sequence ID" value="XM_066800292.1"/>
</dbReference>
<comment type="subunit">
    <text evidence="10">Component of the ER-mitochondria encounter structure (ERMES) or MDM complex, composed of MMM1, MDM10, MDM12 and.</text>
</comment>
<evidence type="ECO:0000256" key="6">
    <source>
        <dbReference type="ARBA" id="ARBA00023055"/>
    </source>
</evidence>
<comment type="similarity">
    <text evidence="10">Belongs to the MDM34 family.</text>
</comment>
<dbReference type="InterPro" id="IPR058825">
    <property type="entry name" value="MDM34_N"/>
</dbReference>
<keyword evidence="6" id="KW-0445">Lipid transport</keyword>
<dbReference type="HAMAP" id="MF_03105">
    <property type="entry name" value="Mdm34"/>
    <property type="match status" value="1"/>
</dbReference>
<evidence type="ECO:0000256" key="10">
    <source>
        <dbReference type="HAMAP-Rule" id="MF_03105"/>
    </source>
</evidence>
<evidence type="ECO:0000256" key="3">
    <source>
        <dbReference type="ARBA" id="ARBA00022452"/>
    </source>
</evidence>
<feature type="domain" description="SMP-LTD" evidence="12">
    <location>
        <begin position="1"/>
        <end position="192"/>
    </location>
</feature>
<keyword evidence="9 10" id="KW-0472">Membrane</keyword>
<evidence type="ECO:0000313" key="14">
    <source>
        <dbReference type="Proteomes" id="UP001360953"/>
    </source>
</evidence>
<keyword evidence="14" id="KW-1185">Reference proteome</keyword>
<evidence type="ECO:0000256" key="9">
    <source>
        <dbReference type="ARBA" id="ARBA00023136"/>
    </source>
</evidence>
<dbReference type="Proteomes" id="UP001360953">
    <property type="component" value="Unassembled WGS sequence"/>
</dbReference>
<dbReference type="EMBL" id="JBBPEH010000006">
    <property type="protein sequence ID" value="KAK7537232.1"/>
    <property type="molecule type" value="Genomic_DNA"/>
</dbReference>
<keyword evidence="7" id="KW-0446">Lipid-binding</keyword>
<comment type="domain">
    <text evidence="10">Lacks alpha-helical transmembrane segments, suggesting that it resides in the membrane via beta-sheet conformations similar to those predicted for other outer membrane proteins and porin.</text>
</comment>
<dbReference type="PANTHER" id="PTHR28185">
    <property type="entry name" value="MITOCHONDRIAL DISTRIBUTION AND MORPHOLOGY PROTEIN 34"/>
    <property type="match status" value="1"/>
</dbReference>
<evidence type="ECO:0000256" key="7">
    <source>
        <dbReference type="ARBA" id="ARBA00023121"/>
    </source>
</evidence>
<name>A0ABR1LPW9_9PEZI</name>
<proteinExistence type="inferred from homology"/>
<gene>
    <name evidence="10" type="primary">MDM34</name>
    <name evidence="13" type="ORF">J3D65DRAFT_624825</name>
</gene>
<evidence type="ECO:0000256" key="5">
    <source>
        <dbReference type="ARBA" id="ARBA00022787"/>
    </source>
</evidence>
<comment type="subcellular location">
    <subcellularLocation>
        <location evidence="1">Membrane</location>
    </subcellularLocation>
    <subcellularLocation>
        <location evidence="10">Mitochondrion outer membrane</location>
        <topology evidence="10">Multi-pass membrane protein</topology>
    </subcellularLocation>
    <text evidence="10">The ERMES/MDM complex localizes to a few discrete foci (around 10 per single cell), that represent mitochondria-endoplasmic reticulum junctions. These foci are often found next to mtDNA nucleoids.</text>
</comment>
<dbReference type="CDD" id="cd21673">
    <property type="entry name" value="SMP_Mdm34"/>
    <property type="match status" value="1"/>
</dbReference>
<evidence type="ECO:0000256" key="8">
    <source>
        <dbReference type="ARBA" id="ARBA00023128"/>
    </source>
</evidence>
<reference evidence="13 14" key="1">
    <citation type="submission" date="2024-04" db="EMBL/GenBank/DDBJ databases">
        <title>Phyllosticta paracitricarpa is synonymous to the EU quarantine fungus P. citricarpa based on phylogenomic analyses.</title>
        <authorList>
            <consortium name="Lawrence Berkeley National Laboratory"/>
            <person name="Van ingen-buijs V.A."/>
            <person name="Van westerhoven A.C."/>
            <person name="Haridas S."/>
            <person name="Skiadas P."/>
            <person name="Martin F."/>
            <person name="Groenewald J.Z."/>
            <person name="Crous P.W."/>
            <person name="Seidl M.F."/>
        </authorList>
    </citation>
    <scope>NUCLEOTIDE SEQUENCE [LARGE SCALE GENOMIC DNA]</scope>
    <source>
        <strain evidence="13 14">CPC 17464</strain>
    </source>
</reference>
<evidence type="ECO:0000256" key="11">
    <source>
        <dbReference type="SAM" id="MobiDB-lite"/>
    </source>
</evidence>
<feature type="compositionally biased region" description="Basic and acidic residues" evidence="11">
    <location>
        <begin position="533"/>
        <end position="542"/>
    </location>
</feature>
<evidence type="ECO:0000313" key="13">
    <source>
        <dbReference type="EMBL" id="KAK7537232.1"/>
    </source>
</evidence>
<dbReference type="GeneID" id="92033198"/>
<dbReference type="InterPro" id="IPR027536">
    <property type="entry name" value="MDM34"/>
</dbReference>
<dbReference type="PROSITE" id="PS51847">
    <property type="entry name" value="SMP"/>
    <property type="match status" value="1"/>
</dbReference>
<dbReference type="PANTHER" id="PTHR28185:SF1">
    <property type="entry name" value="MITOCHONDRIAL DISTRIBUTION AND MORPHOLOGY PROTEIN 34"/>
    <property type="match status" value="1"/>
</dbReference>
<feature type="compositionally biased region" description="Low complexity" evidence="11">
    <location>
        <begin position="387"/>
        <end position="407"/>
    </location>
</feature>
<comment type="caution">
    <text evidence="13">The sequence shown here is derived from an EMBL/GenBank/DDBJ whole genome shotgun (WGS) entry which is preliminary data.</text>
</comment>
<feature type="compositionally biased region" description="Polar residues" evidence="11">
    <location>
        <begin position="442"/>
        <end position="473"/>
    </location>
</feature>
<protein>
    <recommendedName>
        <fullName evidence="10">Mitochondrial distribution and morphology protein 34</fullName>
    </recommendedName>
</protein>
<keyword evidence="5 10" id="KW-1000">Mitochondrion outer membrane</keyword>
<evidence type="ECO:0000259" key="12">
    <source>
        <dbReference type="PROSITE" id="PS51847"/>
    </source>
</evidence>
<keyword evidence="3 10" id="KW-1134">Transmembrane beta strand</keyword>